<organism evidence="2 3">
    <name type="scientific">Prauserella rugosa</name>
    <dbReference type="NCBI Taxonomy" id="43354"/>
    <lineage>
        <taxon>Bacteria</taxon>
        <taxon>Bacillati</taxon>
        <taxon>Actinomycetota</taxon>
        <taxon>Actinomycetes</taxon>
        <taxon>Pseudonocardiales</taxon>
        <taxon>Pseudonocardiaceae</taxon>
        <taxon>Prauserella</taxon>
    </lineage>
</organism>
<keyword evidence="2" id="KW-0489">Methyltransferase</keyword>
<dbReference type="InterPro" id="IPR013217">
    <property type="entry name" value="Methyltransf_12"/>
</dbReference>
<keyword evidence="3" id="KW-1185">Reference proteome</keyword>
<dbReference type="AlphaFoldDB" id="A0A660CLS3"/>
<dbReference type="GO" id="GO:0008168">
    <property type="term" value="F:methyltransferase activity"/>
    <property type="evidence" value="ECO:0007669"/>
    <property type="project" value="UniProtKB-KW"/>
</dbReference>
<gene>
    <name evidence="2" type="ORF">JD82_04469</name>
</gene>
<dbReference type="SUPFAM" id="SSF53335">
    <property type="entry name" value="S-adenosyl-L-methionine-dependent methyltransferases"/>
    <property type="match status" value="1"/>
</dbReference>
<feature type="domain" description="Methyltransferase type 12" evidence="1">
    <location>
        <begin position="52"/>
        <end position="155"/>
    </location>
</feature>
<proteinExistence type="predicted"/>
<dbReference type="Proteomes" id="UP000317303">
    <property type="component" value="Unassembled WGS sequence"/>
</dbReference>
<sequence>MLNGGVSAHTHDDVDWAARLAGMRRLDELERSALADVASKLVADLPSGATVVDVGSGSGGMSAALAEALRTRGGGTVVLVDAVDELLAAAAQQARGAGGDHVTVHEVVADAGTQPLADAVPGADLVWASAVVHHLPDQQLAVDRLVAALNPGGVLAVAEGGLGMRCLPWDLGLGRPGLELRLLAHRDAWFEDMRADMPDARRMGHGWNVALGRAGLEHVSSFSYVVDYPAPGGPAVREFVLDHLDGLAGMVEDRLGDEDRETVQRLLDPQDREHLGHRDDLYLLSTRTVHAGTRP</sequence>
<dbReference type="Gene3D" id="3.40.50.150">
    <property type="entry name" value="Vaccinia Virus protein VP39"/>
    <property type="match status" value="1"/>
</dbReference>
<evidence type="ECO:0000313" key="3">
    <source>
        <dbReference type="Proteomes" id="UP000317303"/>
    </source>
</evidence>
<dbReference type="PANTHER" id="PTHR43591:SF24">
    <property type="entry name" value="2-METHOXY-6-POLYPRENYL-1,4-BENZOQUINOL METHYLASE, MITOCHONDRIAL"/>
    <property type="match status" value="1"/>
</dbReference>
<dbReference type="CDD" id="cd02440">
    <property type="entry name" value="AdoMet_MTases"/>
    <property type="match status" value="1"/>
</dbReference>
<dbReference type="PANTHER" id="PTHR43591">
    <property type="entry name" value="METHYLTRANSFERASE"/>
    <property type="match status" value="1"/>
</dbReference>
<protein>
    <submittedName>
        <fullName evidence="2">Methyltransferase family protein</fullName>
    </submittedName>
</protein>
<dbReference type="Pfam" id="PF08242">
    <property type="entry name" value="Methyltransf_12"/>
    <property type="match status" value="1"/>
</dbReference>
<keyword evidence="2" id="KW-0808">Transferase</keyword>
<evidence type="ECO:0000259" key="1">
    <source>
        <dbReference type="Pfam" id="PF08242"/>
    </source>
</evidence>
<evidence type="ECO:0000313" key="2">
    <source>
        <dbReference type="EMBL" id="TWH22583.1"/>
    </source>
</evidence>
<dbReference type="EMBL" id="VLJV01000001">
    <property type="protein sequence ID" value="TWH22583.1"/>
    <property type="molecule type" value="Genomic_DNA"/>
</dbReference>
<reference evidence="2 3" key="1">
    <citation type="submission" date="2019-07" db="EMBL/GenBank/DDBJ databases">
        <title>R&amp;d 2014.</title>
        <authorList>
            <person name="Klenk H.-P."/>
        </authorList>
    </citation>
    <scope>NUCLEOTIDE SEQUENCE [LARGE SCALE GENOMIC DNA]</scope>
    <source>
        <strain evidence="2 3">DSM 43194</strain>
    </source>
</reference>
<comment type="caution">
    <text evidence="2">The sequence shown here is derived from an EMBL/GenBank/DDBJ whole genome shotgun (WGS) entry which is preliminary data.</text>
</comment>
<dbReference type="GO" id="GO:0032259">
    <property type="term" value="P:methylation"/>
    <property type="evidence" value="ECO:0007669"/>
    <property type="project" value="UniProtKB-KW"/>
</dbReference>
<dbReference type="InterPro" id="IPR029063">
    <property type="entry name" value="SAM-dependent_MTases_sf"/>
</dbReference>
<accession>A0A660CLS3</accession>
<name>A0A660CLS3_9PSEU</name>